<comment type="caution">
    <text evidence="1">The sequence shown here is derived from an EMBL/GenBank/DDBJ whole genome shotgun (WGS) entry which is preliminary data.</text>
</comment>
<accession>A0A1D2JPK0</accession>
<dbReference type="EMBL" id="LZYO01000007">
    <property type="protein sequence ID" value="ODH45112.1"/>
    <property type="molecule type" value="Genomic_DNA"/>
</dbReference>
<evidence type="ECO:0000313" key="1">
    <source>
        <dbReference type="EMBL" id="ODH45112.1"/>
    </source>
</evidence>
<name>A0A1D2JPK0_PARBR</name>
<organism evidence="1 2">
    <name type="scientific">Paracoccidioides brasiliensis</name>
    <dbReference type="NCBI Taxonomy" id="121759"/>
    <lineage>
        <taxon>Eukaryota</taxon>
        <taxon>Fungi</taxon>
        <taxon>Dikarya</taxon>
        <taxon>Ascomycota</taxon>
        <taxon>Pezizomycotina</taxon>
        <taxon>Eurotiomycetes</taxon>
        <taxon>Eurotiomycetidae</taxon>
        <taxon>Onygenales</taxon>
        <taxon>Ajellomycetaceae</taxon>
        <taxon>Paracoccidioides</taxon>
    </lineage>
</organism>
<reference evidence="1 2" key="1">
    <citation type="submission" date="2016-06" db="EMBL/GenBank/DDBJ databases">
        <authorList>
            <person name="Kjaerup R.B."/>
            <person name="Dalgaard T.S."/>
            <person name="Juul-Madsen H.R."/>
        </authorList>
    </citation>
    <scope>NUCLEOTIDE SEQUENCE [LARGE SCALE GENOMIC DNA]</scope>
    <source>
        <strain evidence="1 2">Pb300</strain>
    </source>
</reference>
<gene>
    <name evidence="1" type="ORF">ACO22_00407</name>
</gene>
<sequence length="154" mass="16875">MVVIKCEAVPDGSVTQQVMAAIVLAKKGERLENDEVQACLCTRQQASDVKTSYQLQWEPIPDSSGVELLGSTRRRPVPKLRMHVTGRMHKATKLRQASMAISLLMPQLPPGISVGGCLHLHKGLEMIIKASKNVGIIVAMETHPQSQQCSQHKC</sequence>
<evidence type="ECO:0000313" key="2">
    <source>
        <dbReference type="Proteomes" id="UP000242814"/>
    </source>
</evidence>
<dbReference type="AlphaFoldDB" id="A0A1D2JPK0"/>
<dbReference type="Proteomes" id="UP000242814">
    <property type="component" value="Unassembled WGS sequence"/>
</dbReference>
<proteinExistence type="predicted"/>
<protein>
    <submittedName>
        <fullName evidence="1">Uncharacterized protein</fullName>
    </submittedName>
</protein>